<keyword evidence="2" id="KW-1185">Reference proteome</keyword>
<dbReference type="InterPro" id="IPR023393">
    <property type="entry name" value="START-like_dom_sf"/>
</dbReference>
<dbReference type="SUPFAM" id="SSF55961">
    <property type="entry name" value="Bet v1-like"/>
    <property type="match status" value="1"/>
</dbReference>
<organism evidence="1 2">
    <name type="scientific">Glycomyces luteolus</name>
    <dbReference type="NCBI Taxonomy" id="2670330"/>
    <lineage>
        <taxon>Bacteria</taxon>
        <taxon>Bacillati</taxon>
        <taxon>Actinomycetota</taxon>
        <taxon>Actinomycetes</taxon>
        <taxon>Glycomycetales</taxon>
        <taxon>Glycomycetaceae</taxon>
        <taxon>Glycomyces</taxon>
    </lineage>
</organism>
<protein>
    <submittedName>
        <fullName evidence="1">SRPBCC family protein</fullName>
    </submittedName>
</protein>
<dbReference type="AlphaFoldDB" id="A0A9X3SPJ5"/>
<dbReference type="EMBL" id="JAPZVP010000005">
    <property type="protein sequence ID" value="MDA1359427.1"/>
    <property type="molecule type" value="Genomic_DNA"/>
</dbReference>
<reference evidence="1" key="1">
    <citation type="submission" date="2022-12" db="EMBL/GenBank/DDBJ databases">
        <title>Gycomyces niveus sp.nov.,a novel actinomycete isolated from soil in Shouguan.</title>
        <authorList>
            <person name="Yang X."/>
        </authorList>
    </citation>
    <scope>NUCLEOTIDE SEQUENCE</scope>
    <source>
        <strain evidence="1">NEAU-A15</strain>
    </source>
</reference>
<dbReference type="Proteomes" id="UP001146067">
    <property type="component" value="Unassembled WGS sequence"/>
</dbReference>
<dbReference type="RefSeq" id="WP_270109264.1">
    <property type="nucleotide sequence ID" value="NZ_JAPZVP010000005.1"/>
</dbReference>
<proteinExistence type="predicted"/>
<dbReference type="Gene3D" id="3.30.530.20">
    <property type="match status" value="1"/>
</dbReference>
<evidence type="ECO:0000313" key="1">
    <source>
        <dbReference type="EMBL" id="MDA1359427.1"/>
    </source>
</evidence>
<gene>
    <name evidence="1" type="ORF">O1R50_07335</name>
</gene>
<dbReference type="InterPro" id="IPR019587">
    <property type="entry name" value="Polyketide_cyclase/dehydratase"/>
</dbReference>
<accession>A0A9X3SPJ5</accession>
<dbReference type="Pfam" id="PF10604">
    <property type="entry name" value="Polyketide_cyc2"/>
    <property type="match status" value="1"/>
</dbReference>
<evidence type="ECO:0000313" key="2">
    <source>
        <dbReference type="Proteomes" id="UP001146067"/>
    </source>
</evidence>
<comment type="caution">
    <text evidence="1">The sequence shown here is derived from an EMBL/GenBank/DDBJ whole genome shotgun (WGS) entry which is preliminary data.</text>
</comment>
<sequence length="143" mass="15922">MAPLISTIDIDRPPDVVFAYATDPTRFAEWQRDVVRVQVLDDEEFVTVRRFVGAERTTLQRITTSDPPRHWAAEGVEGAVRPHATVTVSPRDDGAHSRVVFTLDFESHGMGAALLPMVRRAAEKGAPVSHRHLKEILERGSAE</sequence>
<name>A0A9X3SPJ5_9ACTN</name>